<reference evidence="3" key="2">
    <citation type="journal article" date="2019" name="Mol. Plant Microbe Interact.">
        <title>Genome sequence resources for four phytopathogenic fungi from the Colletotrichum orbiculare species complex.</title>
        <authorList>
            <person name="Gan P."/>
            <person name="Tsushima A."/>
            <person name="Narusaka M."/>
            <person name="Narusaka Y."/>
            <person name="Takano Y."/>
            <person name="Kubo Y."/>
            <person name="Shirasu K."/>
        </authorList>
    </citation>
    <scope>GENOME REANNOTATION</scope>
    <source>
        <strain evidence="3">104-T / ATCC 96160 / CBS 514.97 / LARS 414 / MAFF 240422</strain>
    </source>
</reference>
<reference evidence="3" key="1">
    <citation type="journal article" date="2013" name="New Phytol.">
        <title>Comparative genomic and transcriptomic analyses reveal the hemibiotrophic stage shift of Colletotrichum fungi.</title>
        <authorList>
            <person name="Gan P."/>
            <person name="Ikeda K."/>
            <person name="Irieda H."/>
            <person name="Narusaka M."/>
            <person name="O'Connell R.J."/>
            <person name="Narusaka Y."/>
            <person name="Takano Y."/>
            <person name="Kubo Y."/>
            <person name="Shirasu K."/>
        </authorList>
    </citation>
    <scope>NUCLEOTIDE SEQUENCE [LARGE SCALE GENOMIC DNA]</scope>
    <source>
        <strain evidence="3">104-T / ATCC 96160 / CBS 514.97 / LARS 414 / MAFF 240422</strain>
    </source>
</reference>
<proteinExistence type="predicted"/>
<keyword evidence="3" id="KW-1185">Reference proteome</keyword>
<dbReference type="AlphaFoldDB" id="A0A484FPY7"/>
<gene>
    <name evidence="2" type="ORF">Cob_v006379</name>
</gene>
<evidence type="ECO:0000313" key="3">
    <source>
        <dbReference type="Proteomes" id="UP000014480"/>
    </source>
</evidence>
<organism evidence="2 3">
    <name type="scientific">Colletotrichum orbiculare (strain 104-T / ATCC 96160 / CBS 514.97 / LARS 414 / MAFF 240422)</name>
    <name type="common">Cucumber anthracnose fungus</name>
    <name type="synonym">Colletotrichum lagenarium</name>
    <dbReference type="NCBI Taxonomy" id="1213857"/>
    <lineage>
        <taxon>Eukaryota</taxon>
        <taxon>Fungi</taxon>
        <taxon>Dikarya</taxon>
        <taxon>Ascomycota</taxon>
        <taxon>Pezizomycotina</taxon>
        <taxon>Sordariomycetes</taxon>
        <taxon>Hypocreomycetidae</taxon>
        <taxon>Glomerellales</taxon>
        <taxon>Glomerellaceae</taxon>
        <taxon>Colletotrichum</taxon>
        <taxon>Colletotrichum orbiculare species complex</taxon>
    </lineage>
</organism>
<evidence type="ECO:0000256" key="1">
    <source>
        <dbReference type="SAM" id="MobiDB-lite"/>
    </source>
</evidence>
<evidence type="ECO:0000313" key="2">
    <source>
        <dbReference type="EMBL" id="TDZ20360.1"/>
    </source>
</evidence>
<name>A0A484FPY7_COLOR</name>
<comment type="caution">
    <text evidence="2">The sequence shown here is derived from an EMBL/GenBank/DDBJ whole genome shotgun (WGS) entry which is preliminary data.</text>
</comment>
<sequence>MFVAGIHADGGTSRAGGKSRKHQTPEASRTLADPKPRGPLRPAERLLCLRPKQPAATDLPYCARSNQRNLQTQWLALQH</sequence>
<feature type="region of interest" description="Disordered" evidence="1">
    <location>
        <begin position="1"/>
        <end position="41"/>
    </location>
</feature>
<dbReference type="Proteomes" id="UP000014480">
    <property type="component" value="Unassembled WGS sequence"/>
</dbReference>
<dbReference type="EMBL" id="AMCV02000017">
    <property type="protein sequence ID" value="TDZ20360.1"/>
    <property type="molecule type" value="Genomic_DNA"/>
</dbReference>
<accession>A0A484FPY7</accession>
<protein>
    <submittedName>
        <fullName evidence="2">Uncharacterized protein</fullName>
    </submittedName>
</protein>